<dbReference type="InterPro" id="IPR021858">
    <property type="entry name" value="Fun_TF"/>
</dbReference>
<dbReference type="Proteomes" id="UP000224634">
    <property type="component" value="Unassembled WGS sequence"/>
</dbReference>
<gene>
    <name evidence="3" type="ORF">AJ80_05430</name>
</gene>
<dbReference type="OrthoDB" id="3597252at2759"/>
<comment type="caution">
    <text evidence="3">The sequence shown here is derived from an EMBL/GenBank/DDBJ whole genome shotgun (WGS) entry which is preliminary data.</text>
</comment>
<evidence type="ECO:0000256" key="2">
    <source>
        <dbReference type="ARBA" id="ARBA00023242"/>
    </source>
</evidence>
<comment type="subcellular location">
    <subcellularLocation>
        <location evidence="1">Nucleus</location>
    </subcellularLocation>
</comment>
<dbReference type="PANTHER" id="PTHR37534:SF46">
    <property type="entry name" value="ZN(II)2CYS6 TRANSCRIPTION FACTOR (EUROFUNG)"/>
    <property type="match status" value="1"/>
</dbReference>
<dbReference type="AlphaFoldDB" id="A0A2B7Y4F9"/>
<evidence type="ECO:0008006" key="5">
    <source>
        <dbReference type="Google" id="ProtNLM"/>
    </source>
</evidence>
<sequence length="653" mass="74144">MALPASISLPYPFPHPSKRRRQDALDDIIASLNAQNEEDLEQQNDLWADHNLFALDVAPLFEDAQLPSHAPDVQQTQAKRPYEDDMLLSLQDFPELDAFLDAPETFAGDHQLPQQTLSHVLPELYPSLPQLEHRDATASMTSPFNEDSTEHYSFENRLYFEIPEGGEINGYIKFRIRPSEKSGDVDEPKKHGLFDQAGMAVHHRHVPGVPNDKPPHLPPDFGRAMKLDPTDNKLWRFYLNVFCIGRTLLSKTNFWVTDLAAIADGNECVKYALLASTAAYVLDYQSKNQKLRVRANAYYRRAADLLDRSLRNRTLQEIGKEEAIVTAILFLVCDDIVNWETRKPGDCNPKWRQGTRIAKAVLDSTDPGYRYWHLANVQSSSARLALANRVAFVDILTLPVSHLVAARGDRMYGWLMEGEERELQKIFGGTGLCPKLLHTFAQITHLCALMADTTDSRIYPLGAKTIADRLAKLCQWSELSEGYETPEELFDSCTLDANGHVQTIVKVTELTAEAWRAAAQIYLQCRFFRLPRTHPEVLKFLSVLCRCIERMPSSGPLFSSQAPFFTIFLIGLVAVHDEHRRVARQWFNVVVDGASCRSSVPPIWQVIQDMWAWMDAELVDQLFDDELPIGERDAWWEKVVDRLLQTAGLLSLC</sequence>
<name>A0A2B7Y4F9_POLH7</name>
<dbReference type="EMBL" id="PDNA01000080">
    <property type="protein sequence ID" value="PGH15722.1"/>
    <property type="molecule type" value="Genomic_DNA"/>
</dbReference>
<dbReference type="PANTHER" id="PTHR37534">
    <property type="entry name" value="TRANSCRIPTIONAL ACTIVATOR PROTEIN UGA3"/>
    <property type="match status" value="1"/>
</dbReference>
<accession>A0A2B7Y4F9</accession>
<dbReference type="GO" id="GO:0005634">
    <property type="term" value="C:nucleus"/>
    <property type="evidence" value="ECO:0007669"/>
    <property type="project" value="UniProtKB-SubCell"/>
</dbReference>
<dbReference type="Pfam" id="PF11951">
    <property type="entry name" value="Fungal_trans_2"/>
    <property type="match status" value="1"/>
</dbReference>
<keyword evidence="4" id="KW-1185">Reference proteome</keyword>
<proteinExistence type="predicted"/>
<evidence type="ECO:0000313" key="4">
    <source>
        <dbReference type="Proteomes" id="UP000224634"/>
    </source>
</evidence>
<organism evidence="3 4">
    <name type="scientific">Polytolypa hystricis (strain UAMH7299)</name>
    <dbReference type="NCBI Taxonomy" id="1447883"/>
    <lineage>
        <taxon>Eukaryota</taxon>
        <taxon>Fungi</taxon>
        <taxon>Dikarya</taxon>
        <taxon>Ascomycota</taxon>
        <taxon>Pezizomycotina</taxon>
        <taxon>Eurotiomycetes</taxon>
        <taxon>Eurotiomycetidae</taxon>
        <taxon>Onygenales</taxon>
        <taxon>Onygenales incertae sedis</taxon>
        <taxon>Polytolypa</taxon>
    </lineage>
</organism>
<reference evidence="3 4" key="1">
    <citation type="submission" date="2017-10" db="EMBL/GenBank/DDBJ databases">
        <title>Comparative genomics in systemic dimorphic fungi from Ajellomycetaceae.</title>
        <authorList>
            <person name="Munoz J.F."/>
            <person name="Mcewen J.G."/>
            <person name="Clay O.K."/>
            <person name="Cuomo C.A."/>
        </authorList>
    </citation>
    <scope>NUCLEOTIDE SEQUENCE [LARGE SCALE GENOMIC DNA]</scope>
    <source>
        <strain evidence="3 4">UAMH7299</strain>
    </source>
</reference>
<evidence type="ECO:0000313" key="3">
    <source>
        <dbReference type="EMBL" id="PGH15722.1"/>
    </source>
</evidence>
<keyword evidence="2" id="KW-0539">Nucleus</keyword>
<evidence type="ECO:0000256" key="1">
    <source>
        <dbReference type="ARBA" id="ARBA00004123"/>
    </source>
</evidence>
<protein>
    <recommendedName>
        <fullName evidence="5">Transcription factor domain-containing protein</fullName>
    </recommendedName>
</protein>